<proteinExistence type="predicted"/>
<sequence>MSRTSFIIMMSAIAVLAFAGMWIAWRGRTRRGASAAAPSTAPLSGEVLANFPRASYVSTTPEGAPLERVAVPGLRYKGFAEVTVRRDGVSIAVTGEAAVLIPRAQLRGTGTASGRVGKAVERDGLSLLQWQLSGAGDRAPQPVESSFRFTDPAEQQRFADAVSAVLAPSAAHTPTQTTTQEDA</sequence>
<dbReference type="Proteomes" id="UP001645859">
    <property type="component" value="Unassembled WGS sequence"/>
</dbReference>
<dbReference type="EMBL" id="QYAC01000004">
    <property type="protein sequence ID" value="MBL3679451.1"/>
    <property type="molecule type" value="Genomic_DNA"/>
</dbReference>
<evidence type="ECO:0000313" key="3">
    <source>
        <dbReference type="EMBL" id="MBL3679451.1"/>
    </source>
</evidence>
<keyword evidence="1" id="KW-0812">Transmembrane</keyword>
<keyword evidence="1" id="KW-1133">Transmembrane helix</keyword>
<keyword evidence="4" id="KW-1185">Reference proteome</keyword>
<keyword evidence="1" id="KW-0472">Membrane</keyword>
<accession>A0ABS1SFW9</accession>
<feature type="transmembrane region" description="Helical" evidence="1">
    <location>
        <begin position="6"/>
        <end position="25"/>
    </location>
</feature>
<protein>
    <recommendedName>
        <fullName evidence="2">PH domain-containing protein</fullName>
    </recommendedName>
</protein>
<evidence type="ECO:0000259" key="2">
    <source>
        <dbReference type="Pfam" id="PF25362"/>
    </source>
</evidence>
<dbReference type="Pfam" id="PF25362">
    <property type="entry name" value="bPH_11"/>
    <property type="match status" value="1"/>
</dbReference>
<evidence type="ECO:0000313" key="4">
    <source>
        <dbReference type="Proteomes" id="UP001645859"/>
    </source>
</evidence>
<gene>
    <name evidence="3" type="ORF">D3230_09150</name>
</gene>
<dbReference type="RefSeq" id="WP_202344712.1">
    <property type="nucleotide sequence ID" value="NZ_BAAAPI010000006.1"/>
</dbReference>
<evidence type="ECO:0000256" key="1">
    <source>
        <dbReference type="SAM" id="Phobius"/>
    </source>
</evidence>
<organism evidence="3 4">
    <name type="scientific">Leucobacter chromiireducens subsp. solipictus</name>
    <dbReference type="NCBI Taxonomy" id="398235"/>
    <lineage>
        <taxon>Bacteria</taxon>
        <taxon>Bacillati</taxon>
        <taxon>Actinomycetota</taxon>
        <taxon>Actinomycetes</taxon>
        <taxon>Micrococcales</taxon>
        <taxon>Microbacteriaceae</taxon>
        <taxon>Leucobacter</taxon>
    </lineage>
</organism>
<reference evidence="3 4" key="1">
    <citation type="submission" date="2018-09" db="EMBL/GenBank/DDBJ databases">
        <title>Comparative genomics of Leucobacter spp.</title>
        <authorList>
            <person name="Reis A.C."/>
            <person name="Kolvenbach B.A."/>
            <person name="Corvini P.F.X."/>
            <person name="Nunes O.C."/>
        </authorList>
    </citation>
    <scope>NUCLEOTIDE SEQUENCE [LARGE SCALE GENOMIC DNA]</scope>
    <source>
        <strain evidence="3 4">TAN 31504</strain>
    </source>
</reference>
<feature type="domain" description="PH" evidence="2">
    <location>
        <begin position="44"/>
        <end position="162"/>
    </location>
</feature>
<name>A0ABS1SFW9_9MICO</name>
<comment type="caution">
    <text evidence="3">The sequence shown here is derived from an EMBL/GenBank/DDBJ whole genome shotgun (WGS) entry which is preliminary data.</text>
</comment>
<dbReference type="InterPro" id="IPR057446">
    <property type="entry name" value="PH_bac"/>
</dbReference>